<name>A0ABT1LH18_9HYPH</name>
<sequence>MAQPLEGIVVLDFSTLLPGPLATLLLAEAGAKVIKIERPEGDDMRRFAPRLGASSAPYIVLNRGKTVLPIDLKSREAMATLEPLIRSADVLVEQFRPGVMDRLGLGYEALRAINPRLVYCSITGYGQDGPRAHQAGHDLNYQAVTGLLSLSPSLPASLVADIAGGAMPAVMNILLALRQRDATGEGQRLDIAMADAMFTFAWFALAEGHATGRFPRAGENMLAGGSPRYQLYPTADGRLLAVGALEEKFWSRFCAAIDLPLALRGEAADPAATRAAVARLVAARPSAHWRAVFDTLDCCCTVVEHLDEALADPHFEARGLFGWTARGEAGESLPAIVTPIAPAFRKPDEP</sequence>
<proteinExistence type="predicted"/>
<evidence type="ECO:0000313" key="1">
    <source>
        <dbReference type="EMBL" id="MCP8940744.1"/>
    </source>
</evidence>
<dbReference type="Gene3D" id="3.40.50.10540">
    <property type="entry name" value="Crotonobetainyl-coa:carnitine coa-transferase, domain 1"/>
    <property type="match status" value="1"/>
</dbReference>
<dbReference type="Proteomes" id="UP001205890">
    <property type="component" value="Unassembled WGS sequence"/>
</dbReference>
<dbReference type="InterPro" id="IPR003673">
    <property type="entry name" value="CoA-Trfase_fam_III"/>
</dbReference>
<dbReference type="InterPro" id="IPR023606">
    <property type="entry name" value="CoA-Trfase_III_dom_1_sf"/>
</dbReference>
<gene>
    <name evidence="1" type="ORF">NK718_19635</name>
</gene>
<evidence type="ECO:0000313" key="2">
    <source>
        <dbReference type="Proteomes" id="UP001205890"/>
    </source>
</evidence>
<dbReference type="GO" id="GO:0016740">
    <property type="term" value="F:transferase activity"/>
    <property type="evidence" value="ECO:0007669"/>
    <property type="project" value="UniProtKB-KW"/>
</dbReference>
<dbReference type="SUPFAM" id="SSF89796">
    <property type="entry name" value="CoA-transferase family III (CaiB/BaiF)"/>
    <property type="match status" value="1"/>
</dbReference>
<reference evidence="1 2" key="1">
    <citation type="submission" date="2022-07" db="EMBL/GenBank/DDBJ databases">
        <authorList>
            <person name="Li W.-J."/>
            <person name="Deng Q.-Q."/>
        </authorList>
    </citation>
    <scope>NUCLEOTIDE SEQUENCE [LARGE SCALE GENOMIC DNA]</scope>
    <source>
        <strain evidence="1 2">SYSU M60028</strain>
    </source>
</reference>
<dbReference type="Pfam" id="PF02515">
    <property type="entry name" value="CoA_transf_3"/>
    <property type="match status" value="1"/>
</dbReference>
<keyword evidence="1" id="KW-0808">Transferase</keyword>
<dbReference type="Gene3D" id="3.30.1540.10">
    <property type="entry name" value="formyl-coa transferase, domain 3"/>
    <property type="match status" value="1"/>
</dbReference>
<keyword evidence="2" id="KW-1185">Reference proteome</keyword>
<dbReference type="InterPro" id="IPR044855">
    <property type="entry name" value="CoA-Trfase_III_dom3_sf"/>
</dbReference>
<dbReference type="PANTHER" id="PTHR48228">
    <property type="entry name" value="SUCCINYL-COA--D-CITRAMALATE COA-TRANSFERASE"/>
    <property type="match status" value="1"/>
</dbReference>
<dbReference type="EMBL" id="JANCLU010000026">
    <property type="protein sequence ID" value="MCP8940744.1"/>
    <property type="molecule type" value="Genomic_DNA"/>
</dbReference>
<organism evidence="1 2">
    <name type="scientific">Alsobacter ponti</name>
    <dbReference type="NCBI Taxonomy" id="2962936"/>
    <lineage>
        <taxon>Bacteria</taxon>
        <taxon>Pseudomonadati</taxon>
        <taxon>Pseudomonadota</taxon>
        <taxon>Alphaproteobacteria</taxon>
        <taxon>Hyphomicrobiales</taxon>
        <taxon>Alsobacteraceae</taxon>
        <taxon>Alsobacter</taxon>
    </lineage>
</organism>
<protein>
    <submittedName>
        <fullName evidence="1">CoA transferase</fullName>
    </submittedName>
</protein>
<dbReference type="InterPro" id="IPR050509">
    <property type="entry name" value="CoA-transferase_III"/>
</dbReference>
<dbReference type="PANTHER" id="PTHR48228:SF5">
    <property type="entry name" value="ALPHA-METHYLACYL-COA RACEMASE"/>
    <property type="match status" value="1"/>
</dbReference>
<dbReference type="RefSeq" id="WP_254745853.1">
    <property type="nucleotide sequence ID" value="NZ_JANCLU010000026.1"/>
</dbReference>
<accession>A0ABT1LH18</accession>
<comment type="caution">
    <text evidence="1">The sequence shown here is derived from an EMBL/GenBank/DDBJ whole genome shotgun (WGS) entry which is preliminary data.</text>
</comment>